<protein>
    <submittedName>
        <fullName evidence="1">Uncharacterized protein</fullName>
    </submittedName>
</protein>
<evidence type="ECO:0000313" key="1">
    <source>
        <dbReference type="EMBL" id="VDN29159.1"/>
    </source>
</evidence>
<feature type="non-terminal residue" evidence="1">
    <location>
        <position position="1"/>
    </location>
</feature>
<dbReference type="OrthoDB" id="5560686at2759"/>
<organism evidence="1 2">
    <name type="scientific">Cylicostephanus goldi</name>
    <name type="common">Nematode worm</name>
    <dbReference type="NCBI Taxonomy" id="71465"/>
    <lineage>
        <taxon>Eukaryota</taxon>
        <taxon>Metazoa</taxon>
        <taxon>Ecdysozoa</taxon>
        <taxon>Nematoda</taxon>
        <taxon>Chromadorea</taxon>
        <taxon>Rhabditida</taxon>
        <taxon>Rhabditina</taxon>
        <taxon>Rhabditomorpha</taxon>
        <taxon>Strongyloidea</taxon>
        <taxon>Strongylidae</taxon>
        <taxon>Cylicostephanus</taxon>
    </lineage>
</organism>
<reference evidence="1 2" key="1">
    <citation type="submission" date="2018-11" db="EMBL/GenBank/DDBJ databases">
        <authorList>
            <consortium name="Pathogen Informatics"/>
        </authorList>
    </citation>
    <scope>NUCLEOTIDE SEQUENCE [LARGE SCALE GENOMIC DNA]</scope>
</reference>
<dbReference type="Proteomes" id="UP000271889">
    <property type="component" value="Unassembled WGS sequence"/>
</dbReference>
<gene>
    <name evidence="1" type="ORF">CGOC_LOCUS11179</name>
</gene>
<name>A0A3P7QFD0_CYLGO</name>
<keyword evidence="2" id="KW-1185">Reference proteome</keyword>
<evidence type="ECO:0000313" key="2">
    <source>
        <dbReference type="Proteomes" id="UP000271889"/>
    </source>
</evidence>
<dbReference type="AlphaFoldDB" id="A0A3P7QFD0"/>
<accession>A0A3P7QFD0</accession>
<dbReference type="EMBL" id="UYRV01114864">
    <property type="protein sequence ID" value="VDN29159.1"/>
    <property type="molecule type" value="Genomic_DNA"/>
</dbReference>
<sequence>LCIHACILIHSASSSFLLSAQRTIHVPRVWDFERSLSEEDLSVHERPAFDVGELVFLVTQKARAVGLLLERNPIADPRVAFARSRRAIFSKSKVFPNPTMFLVEVASPLAQLLHIATEAAFKHMESVVLILYRERNDPQPMVILLGARHLEDSGHRYDCCVAVVGEQIYAVERQAEARAEEMPLHLELLEAGPLARHFPSPTVEPWITIRRKPNLTHEQIVQLLQGE</sequence>
<proteinExistence type="predicted"/>